<evidence type="ECO:0000256" key="1">
    <source>
        <dbReference type="ARBA" id="ARBA00022729"/>
    </source>
</evidence>
<feature type="signal peptide" evidence="4">
    <location>
        <begin position="1"/>
        <end position="33"/>
    </location>
</feature>
<dbReference type="Pfam" id="PF04234">
    <property type="entry name" value="CopC"/>
    <property type="match status" value="1"/>
</dbReference>
<dbReference type="EMBL" id="SOFS01000024">
    <property type="protein sequence ID" value="TFC19510.1"/>
    <property type="molecule type" value="Genomic_DNA"/>
</dbReference>
<dbReference type="Gene3D" id="2.60.40.1220">
    <property type="match status" value="1"/>
</dbReference>
<keyword evidence="1 4" id="KW-0732">Signal</keyword>
<organism evidence="6 7">
    <name type="scientific">Cryobacterium glucosi</name>
    <dbReference type="NCBI Taxonomy" id="1259175"/>
    <lineage>
        <taxon>Bacteria</taxon>
        <taxon>Bacillati</taxon>
        <taxon>Actinomycetota</taxon>
        <taxon>Actinomycetes</taxon>
        <taxon>Micrococcales</taxon>
        <taxon>Microbacteriaceae</taxon>
        <taxon>Cryobacterium</taxon>
    </lineage>
</organism>
<accession>A0ABY2IMT7</accession>
<keyword evidence="3" id="KW-1133">Transmembrane helix</keyword>
<protein>
    <submittedName>
        <fullName evidence="6">Copper resistance protein CopC</fullName>
    </submittedName>
</protein>
<evidence type="ECO:0000256" key="4">
    <source>
        <dbReference type="SAM" id="SignalP"/>
    </source>
</evidence>
<proteinExistence type="predicted"/>
<keyword evidence="2" id="KW-0186">Copper</keyword>
<reference evidence="6 7" key="1">
    <citation type="submission" date="2019-03" db="EMBL/GenBank/DDBJ databases">
        <title>Genomics of glacier-inhabiting Cryobacterium strains.</title>
        <authorList>
            <person name="Liu Q."/>
            <person name="Xin Y.-H."/>
        </authorList>
    </citation>
    <scope>NUCLEOTIDE SEQUENCE [LARGE SCALE GENOMIC DNA]</scope>
    <source>
        <strain evidence="6 7">MDB1-5</strain>
    </source>
</reference>
<dbReference type="InterPro" id="IPR014756">
    <property type="entry name" value="Ig_E-set"/>
</dbReference>
<sequence>MRSNHVRDWSLRALGVAAVVAATLGFSTAPASAHNYPVGYAPAENSVVTEQPGHFTITTNDALLNLDGTGTGNAMRISGPTSAPLYYGDGCVTLFGPKLETTAQLGQPGEYTVTWQVVSTDGHPVSGSYTFTWQPATGQVLAQGLAAAPTCGAATPTDTPGAAADASAAPGAAQSAVAPTDLLWIAGAAAAVILAVAATLLLTRRRPTP</sequence>
<evidence type="ECO:0000256" key="3">
    <source>
        <dbReference type="SAM" id="Phobius"/>
    </source>
</evidence>
<evidence type="ECO:0000313" key="7">
    <source>
        <dbReference type="Proteomes" id="UP000297604"/>
    </source>
</evidence>
<feature type="transmembrane region" description="Helical" evidence="3">
    <location>
        <begin position="182"/>
        <end position="203"/>
    </location>
</feature>
<comment type="caution">
    <text evidence="6">The sequence shown here is derived from an EMBL/GenBank/DDBJ whole genome shotgun (WGS) entry which is preliminary data.</text>
</comment>
<gene>
    <name evidence="6" type="ORF">E3O46_12215</name>
</gene>
<dbReference type="Proteomes" id="UP000297604">
    <property type="component" value="Unassembled WGS sequence"/>
</dbReference>
<evidence type="ECO:0000259" key="5">
    <source>
        <dbReference type="Pfam" id="PF04234"/>
    </source>
</evidence>
<dbReference type="RefSeq" id="WP_134561780.1">
    <property type="nucleotide sequence ID" value="NZ_SOFS01000024.1"/>
</dbReference>
<name>A0ABY2IMT7_9MICO</name>
<dbReference type="InterPro" id="IPR007348">
    <property type="entry name" value="CopC_dom"/>
</dbReference>
<feature type="chain" id="PRO_5046721040" evidence="4">
    <location>
        <begin position="34"/>
        <end position="209"/>
    </location>
</feature>
<keyword evidence="7" id="KW-1185">Reference proteome</keyword>
<dbReference type="SUPFAM" id="SSF81296">
    <property type="entry name" value="E set domains"/>
    <property type="match status" value="1"/>
</dbReference>
<dbReference type="InterPro" id="IPR014755">
    <property type="entry name" value="Cu-Rt/internalin_Ig-like"/>
</dbReference>
<keyword evidence="3" id="KW-0472">Membrane</keyword>
<evidence type="ECO:0000313" key="6">
    <source>
        <dbReference type="EMBL" id="TFC19510.1"/>
    </source>
</evidence>
<evidence type="ECO:0000256" key="2">
    <source>
        <dbReference type="ARBA" id="ARBA00023008"/>
    </source>
</evidence>
<feature type="domain" description="CopC" evidence="5">
    <location>
        <begin position="34"/>
        <end position="132"/>
    </location>
</feature>
<keyword evidence="3" id="KW-0812">Transmembrane</keyword>